<dbReference type="AlphaFoldDB" id="A0AAE1XYU8"/>
<comment type="caution">
    <text evidence="21">The sequence shown here is derived from an EMBL/GenBank/DDBJ whole genome shotgun (WGS) entry which is preliminary data.</text>
</comment>
<evidence type="ECO:0000256" key="10">
    <source>
        <dbReference type="ARBA" id="ARBA00022777"/>
    </source>
</evidence>
<dbReference type="FunFam" id="3.80.10.10:FF:000453">
    <property type="entry name" value="Leucine-rich receptor-like protein kinase family protein"/>
    <property type="match status" value="1"/>
</dbReference>
<name>A0AAE1XYU8_9LAMI</name>
<keyword evidence="7" id="KW-0732">Signal</keyword>
<keyword evidence="5" id="KW-0808">Transferase</keyword>
<dbReference type="GO" id="GO:0051707">
    <property type="term" value="P:response to other organism"/>
    <property type="evidence" value="ECO:0007669"/>
    <property type="project" value="UniProtKB-ARBA"/>
</dbReference>
<dbReference type="Pfam" id="PF13855">
    <property type="entry name" value="LRR_8"/>
    <property type="match status" value="2"/>
</dbReference>
<evidence type="ECO:0000256" key="18">
    <source>
        <dbReference type="PROSITE-ProRule" id="PRU10141"/>
    </source>
</evidence>
<dbReference type="PANTHER" id="PTHR48056">
    <property type="entry name" value="LRR RECEPTOR-LIKE SERINE/THREONINE-PROTEIN KINASE-RELATED"/>
    <property type="match status" value="1"/>
</dbReference>
<keyword evidence="4" id="KW-0433">Leucine-rich repeat</keyword>
<feature type="transmembrane region" description="Helical" evidence="19">
    <location>
        <begin position="275"/>
        <end position="296"/>
    </location>
</feature>
<dbReference type="PANTHER" id="PTHR48056:SF58">
    <property type="entry name" value="LEUCINE-RICH REPEAT RECEPTOR PROTEIN KINASE MSP1-LIKE ISOFORM X1"/>
    <property type="match status" value="1"/>
</dbReference>
<dbReference type="InterPro" id="IPR003591">
    <property type="entry name" value="Leu-rich_rpt_typical-subtyp"/>
</dbReference>
<dbReference type="InterPro" id="IPR011009">
    <property type="entry name" value="Kinase-like_dom_sf"/>
</dbReference>
<dbReference type="GO" id="GO:0016020">
    <property type="term" value="C:membrane"/>
    <property type="evidence" value="ECO:0007669"/>
    <property type="project" value="UniProtKB-SubCell"/>
</dbReference>
<dbReference type="PROSITE" id="PS50011">
    <property type="entry name" value="PROTEIN_KINASE_DOM"/>
    <property type="match status" value="1"/>
</dbReference>
<protein>
    <recommendedName>
        <fullName evidence="2">non-specific serine/threonine protein kinase</fullName>
        <ecNumber evidence="2">2.7.11.1</ecNumber>
    </recommendedName>
</protein>
<evidence type="ECO:0000256" key="3">
    <source>
        <dbReference type="ARBA" id="ARBA00022527"/>
    </source>
</evidence>
<comment type="subcellular location">
    <subcellularLocation>
        <location evidence="1">Membrane</location>
        <topology evidence="1">Single-pass type I membrane protein</topology>
    </subcellularLocation>
</comment>
<evidence type="ECO:0000256" key="13">
    <source>
        <dbReference type="ARBA" id="ARBA00023136"/>
    </source>
</evidence>
<keyword evidence="8" id="KW-0677">Repeat</keyword>
<accession>A0AAE1XYU8</accession>
<evidence type="ECO:0000256" key="9">
    <source>
        <dbReference type="ARBA" id="ARBA00022741"/>
    </source>
</evidence>
<feature type="binding site" evidence="18">
    <location>
        <position position="390"/>
    </location>
    <ligand>
        <name>ATP</name>
        <dbReference type="ChEBI" id="CHEBI:30616"/>
    </ligand>
</feature>
<dbReference type="InterPro" id="IPR000719">
    <property type="entry name" value="Prot_kinase_dom"/>
</dbReference>
<dbReference type="InterPro" id="IPR001611">
    <property type="entry name" value="Leu-rich_rpt"/>
</dbReference>
<dbReference type="FunFam" id="3.30.200.20:FF:000150">
    <property type="entry name" value="serine/threonine-protein kinase BRI1-like 2"/>
    <property type="match status" value="1"/>
</dbReference>
<gene>
    <name evidence="21" type="ORF">Salat_2423500</name>
</gene>
<sequence>MAISLNDNLLEGSLSGAVANISTLERLQLDNNLFGGKIPPGIGKLKNLTNLSLHGNKLTGVIPSELFECTKLVSLDLGANRLMGKIPKSISKLKLLDNLVLSDNKLYGPIPEEICSGFQKCNKLNGSIPEEIASLANLTLLDLSFNSFSGLMVPKLFSMMNLQGLILSHNQLQGLIPDNVWSALPSLAKLDLSSNCLRGPLPPSLFCVKSLTYLDVSMNSLSGHLTVDLKSTSSLLVLNVSNNQFSESCIDEKPCMLGLPFLSSRSDSLTRSKNASVVGLAVGATVIFLILLIGLLKWKTHGQDIKILDNDKGKLVMTPESTSSEGLLRKKIKEPLSINIATFEHSLLRINAADIVSATENFSKSYIIGDGGFGTVYRASLPEGRIIAVKRLNGGHLHGQREFLAEMETIGKVKHENLVPLLGYCVFADERFLIYEYMENGSLDFWLRNQADAVEALDWPTRFKICLGWMVANGSEHETLDPSFSCSAVWKVQMLHVLSIAMSCTNDEPWMRPPMLEVVKLLKQSRISIGS</sequence>
<evidence type="ECO:0000256" key="12">
    <source>
        <dbReference type="ARBA" id="ARBA00022989"/>
    </source>
</evidence>
<keyword evidence="13 19" id="KW-0472">Membrane</keyword>
<keyword evidence="3" id="KW-0723">Serine/threonine-protein kinase</keyword>
<dbReference type="EMBL" id="JACGWO010000009">
    <property type="protein sequence ID" value="KAK4420106.1"/>
    <property type="molecule type" value="Genomic_DNA"/>
</dbReference>
<proteinExistence type="predicted"/>
<keyword evidence="10 21" id="KW-0418">Kinase</keyword>
<evidence type="ECO:0000256" key="8">
    <source>
        <dbReference type="ARBA" id="ARBA00022737"/>
    </source>
</evidence>
<dbReference type="SMART" id="SM00369">
    <property type="entry name" value="LRR_TYP"/>
    <property type="match status" value="4"/>
</dbReference>
<reference evidence="21" key="2">
    <citation type="journal article" date="2024" name="Plant">
        <title>Genomic evolution and insights into agronomic trait innovations of Sesamum species.</title>
        <authorList>
            <person name="Miao H."/>
            <person name="Wang L."/>
            <person name="Qu L."/>
            <person name="Liu H."/>
            <person name="Sun Y."/>
            <person name="Le M."/>
            <person name="Wang Q."/>
            <person name="Wei S."/>
            <person name="Zheng Y."/>
            <person name="Lin W."/>
            <person name="Duan Y."/>
            <person name="Cao H."/>
            <person name="Xiong S."/>
            <person name="Wang X."/>
            <person name="Wei L."/>
            <person name="Li C."/>
            <person name="Ma Q."/>
            <person name="Ju M."/>
            <person name="Zhao R."/>
            <person name="Li G."/>
            <person name="Mu C."/>
            <person name="Tian Q."/>
            <person name="Mei H."/>
            <person name="Zhang T."/>
            <person name="Gao T."/>
            <person name="Zhang H."/>
        </authorList>
    </citation>
    <scope>NUCLEOTIDE SEQUENCE</scope>
    <source>
        <strain evidence="21">3651</strain>
    </source>
</reference>
<dbReference type="InterPro" id="IPR017441">
    <property type="entry name" value="Protein_kinase_ATP_BS"/>
</dbReference>
<evidence type="ECO:0000256" key="6">
    <source>
        <dbReference type="ARBA" id="ARBA00022692"/>
    </source>
</evidence>
<dbReference type="EC" id="2.7.11.1" evidence="2"/>
<comment type="catalytic activity">
    <reaction evidence="17">
        <text>L-seryl-[protein] + ATP = O-phospho-L-seryl-[protein] + ADP + H(+)</text>
        <dbReference type="Rhea" id="RHEA:17989"/>
        <dbReference type="Rhea" id="RHEA-COMP:9863"/>
        <dbReference type="Rhea" id="RHEA-COMP:11604"/>
        <dbReference type="ChEBI" id="CHEBI:15378"/>
        <dbReference type="ChEBI" id="CHEBI:29999"/>
        <dbReference type="ChEBI" id="CHEBI:30616"/>
        <dbReference type="ChEBI" id="CHEBI:83421"/>
        <dbReference type="ChEBI" id="CHEBI:456216"/>
        <dbReference type="EC" id="2.7.11.1"/>
    </reaction>
</comment>
<evidence type="ECO:0000256" key="1">
    <source>
        <dbReference type="ARBA" id="ARBA00004479"/>
    </source>
</evidence>
<dbReference type="PRINTS" id="PR00019">
    <property type="entry name" value="LEURICHRPT"/>
</dbReference>
<dbReference type="Gene3D" id="3.30.200.20">
    <property type="entry name" value="Phosphorylase Kinase, domain 1"/>
    <property type="match status" value="1"/>
</dbReference>
<dbReference type="Proteomes" id="UP001293254">
    <property type="component" value="Unassembled WGS sequence"/>
</dbReference>
<evidence type="ECO:0000256" key="14">
    <source>
        <dbReference type="ARBA" id="ARBA00023170"/>
    </source>
</evidence>
<keyword evidence="14 21" id="KW-0675">Receptor</keyword>
<dbReference type="InterPro" id="IPR032675">
    <property type="entry name" value="LRR_dom_sf"/>
</dbReference>
<dbReference type="SUPFAM" id="SSF52058">
    <property type="entry name" value="L domain-like"/>
    <property type="match status" value="1"/>
</dbReference>
<dbReference type="GO" id="GO:0006952">
    <property type="term" value="P:defense response"/>
    <property type="evidence" value="ECO:0007669"/>
    <property type="project" value="UniProtKB-ARBA"/>
</dbReference>
<evidence type="ECO:0000256" key="5">
    <source>
        <dbReference type="ARBA" id="ARBA00022679"/>
    </source>
</evidence>
<dbReference type="InterPro" id="IPR001245">
    <property type="entry name" value="Ser-Thr/Tyr_kinase_cat_dom"/>
</dbReference>
<reference evidence="21" key="1">
    <citation type="submission" date="2020-06" db="EMBL/GenBank/DDBJ databases">
        <authorList>
            <person name="Li T."/>
            <person name="Hu X."/>
            <person name="Zhang T."/>
            <person name="Song X."/>
            <person name="Zhang H."/>
            <person name="Dai N."/>
            <person name="Sheng W."/>
            <person name="Hou X."/>
            <person name="Wei L."/>
        </authorList>
    </citation>
    <scope>NUCLEOTIDE SEQUENCE</scope>
    <source>
        <strain evidence="21">3651</strain>
        <tissue evidence="21">Leaf</tissue>
    </source>
</reference>
<evidence type="ECO:0000256" key="4">
    <source>
        <dbReference type="ARBA" id="ARBA00022614"/>
    </source>
</evidence>
<comment type="catalytic activity">
    <reaction evidence="16">
        <text>L-threonyl-[protein] + ATP = O-phospho-L-threonyl-[protein] + ADP + H(+)</text>
        <dbReference type="Rhea" id="RHEA:46608"/>
        <dbReference type="Rhea" id="RHEA-COMP:11060"/>
        <dbReference type="Rhea" id="RHEA-COMP:11605"/>
        <dbReference type="ChEBI" id="CHEBI:15378"/>
        <dbReference type="ChEBI" id="CHEBI:30013"/>
        <dbReference type="ChEBI" id="CHEBI:30616"/>
        <dbReference type="ChEBI" id="CHEBI:61977"/>
        <dbReference type="ChEBI" id="CHEBI:456216"/>
        <dbReference type="EC" id="2.7.11.1"/>
    </reaction>
</comment>
<feature type="domain" description="Protein kinase" evidence="20">
    <location>
        <begin position="362"/>
        <end position="531"/>
    </location>
</feature>
<dbReference type="GO" id="GO:0005524">
    <property type="term" value="F:ATP binding"/>
    <property type="evidence" value="ECO:0007669"/>
    <property type="project" value="UniProtKB-UniRule"/>
</dbReference>
<dbReference type="GO" id="GO:0009791">
    <property type="term" value="P:post-embryonic development"/>
    <property type="evidence" value="ECO:0007669"/>
    <property type="project" value="UniProtKB-ARBA"/>
</dbReference>
<evidence type="ECO:0000256" key="15">
    <source>
        <dbReference type="ARBA" id="ARBA00023180"/>
    </source>
</evidence>
<dbReference type="Pfam" id="PF07714">
    <property type="entry name" value="PK_Tyr_Ser-Thr"/>
    <property type="match status" value="1"/>
</dbReference>
<keyword evidence="15" id="KW-0325">Glycoprotein</keyword>
<dbReference type="SUPFAM" id="SSF56112">
    <property type="entry name" value="Protein kinase-like (PK-like)"/>
    <property type="match status" value="1"/>
</dbReference>
<keyword evidence="11 18" id="KW-0067">ATP-binding</keyword>
<dbReference type="Pfam" id="PF00560">
    <property type="entry name" value="LRR_1"/>
    <property type="match status" value="2"/>
</dbReference>
<evidence type="ECO:0000256" key="7">
    <source>
        <dbReference type="ARBA" id="ARBA00022729"/>
    </source>
</evidence>
<evidence type="ECO:0000313" key="21">
    <source>
        <dbReference type="EMBL" id="KAK4420106.1"/>
    </source>
</evidence>
<evidence type="ECO:0000313" key="22">
    <source>
        <dbReference type="Proteomes" id="UP001293254"/>
    </source>
</evidence>
<dbReference type="InterPro" id="IPR050647">
    <property type="entry name" value="Plant_LRR-RLKs"/>
</dbReference>
<dbReference type="PROSITE" id="PS00107">
    <property type="entry name" value="PROTEIN_KINASE_ATP"/>
    <property type="match status" value="1"/>
</dbReference>
<keyword evidence="9 18" id="KW-0547">Nucleotide-binding</keyword>
<keyword evidence="6 19" id="KW-0812">Transmembrane</keyword>
<dbReference type="Gene3D" id="3.80.10.10">
    <property type="entry name" value="Ribonuclease Inhibitor"/>
    <property type="match status" value="2"/>
</dbReference>
<dbReference type="GO" id="GO:0033612">
    <property type="term" value="F:receptor serine/threonine kinase binding"/>
    <property type="evidence" value="ECO:0007669"/>
    <property type="project" value="TreeGrafter"/>
</dbReference>
<dbReference type="GO" id="GO:0004674">
    <property type="term" value="F:protein serine/threonine kinase activity"/>
    <property type="evidence" value="ECO:0007669"/>
    <property type="project" value="UniProtKB-KW"/>
</dbReference>
<organism evidence="21 22">
    <name type="scientific">Sesamum alatum</name>
    <dbReference type="NCBI Taxonomy" id="300844"/>
    <lineage>
        <taxon>Eukaryota</taxon>
        <taxon>Viridiplantae</taxon>
        <taxon>Streptophyta</taxon>
        <taxon>Embryophyta</taxon>
        <taxon>Tracheophyta</taxon>
        <taxon>Spermatophyta</taxon>
        <taxon>Magnoliopsida</taxon>
        <taxon>eudicotyledons</taxon>
        <taxon>Gunneridae</taxon>
        <taxon>Pentapetalae</taxon>
        <taxon>asterids</taxon>
        <taxon>lamiids</taxon>
        <taxon>Lamiales</taxon>
        <taxon>Pedaliaceae</taxon>
        <taxon>Sesamum</taxon>
    </lineage>
</organism>
<evidence type="ECO:0000256" key="16">
    <source>
        <dbReference type="ARBA" id="ARBA00047899"/>
    </source>
</evidence>
<evidence type="ECO:0000256" key="2">
    <source>
        <dbReference type="ARBA" id="ARBA00012513"/>
    </source>
</evidence>
<evidence type="ECO:0000256" key="19">
    <source>
        <dbReference type="SAM" id="Phobius"/>
    </source>
</evidence>
<evidence type="ECO:0000256" key="11">
    <source>
        <dbReference type="ARBA" id="ARBA00022840"/>
    </source>
</evidence>
<evidence type="ECO:0000259" key="20">
    <source>
        <dbReference type="PROSITE" id="PS50011"/>
    </source>
</evidence>
<keyword evidence="12 19" id="KW-1133">Transmembrane helix</keyword>
<evidence type="ECO:0000256" key="17">
    <source>
        <dbReference type="ARBA" id="ARBA00048679"/>
    </source>
</evidence>
<keyword evidence="22" id="KW-1185">Reference proteome</keyword>